<protein>
    <submittedName>
        <fullName evidence="2">HDOD domain-containing protein</fullName>
    </submittedName>
</protein>
<dbReference type="RefSeq" id="WP_093389120.1">
    <property type="nucleotide sequence ID" value="NZ_FOTW01000017.1"/>
</dbReference>
<evidence type="ECO:0000313" key="3">
    <source>
        <dbReference type="Proteomes" id="UP000199470"/>
    </source>
</evidence>
<dbReference type="STRING" id="758825.SAMN02982985_03644"/>
<dbReference type="PROSITE" id="PS51833">
    <property type="entry name" value="HDOD"/>
    <property type="match status" value="1"/>
</dbReference>
<keyword evidence="3" id="KW-1185">Reference proteome</keyword>
<sequence>MDRLAAFQHIAAQASRGELTFPSNVSASIKLQQALNDPDCHSEAAVKLIQADPLLSARAVAIANSVAYNRSGNEITNVRSAVQRLGVRTLQSLVAALIVRQIGSQITDPGLRAKAAQLWQHTAHVAALAQVIARRVTRVDPDTALFAGIVHEVAGFYMLSQAGAYPGIMDGEPEDWVEHGEVAIGRGVFAKLVIPEAVQASVEALWHGMRALPPETLGDTLLLANDLAPIPSPLHERPGATTPQAARTIDFVVGEGTLHDIMAESADEVKSLFAVLML</sequence>
<evidence type="ECO:0000259" key="1">
    <source>
        <dbReference type="PROSITE" id="PS51833"/>
    </source>
</evidence>
<dbReference type="AlphaFoldDB" id="A0A1I4PVN4"/>
<accession>A0A1I4PVN4</accession>
<feature type="domain" description="HDOD" evidence="1">
    <location>
        <begin position="21"/>
        <end position="208"/>
    </location>
</feature>
<dbReference type="Proteomes" id="UP000199470">
    <property type="component" value="Unassembled WGS sequence"/>
</dbReference>
<name>A0A1I4PVN4_9BURK</name>
<evidence type="ECO:0000313" key="2">
    <source>
        <dbReference type="EMBL" id="SFM31848.1"/>
    </source>
</evidence>
<dbReference type="SUPFAM" id="SSF109604">
    <property type="entry name" value="HD-domain/PDEase-like"/>
    <property type="match status" value="1"/>
</dbReference>
<dbReference type="Gene3D" id="1.10.3210.10">
    <property type="entry name" value="Hypothetical protein af1432"/>
    <property type="match status" value="1"/>
</dbReference>
<dbReference type="Pfam" id="PF08668">
    <property type="entry name" value="HDOD"/>
    <property type="match status" value="1"/>
</dbReference>
<reference evidence="2 3" key="1">
    <citation type="submission" date="2016-10" db="EMBL/GenBank/DDBJ databases">
        <authorList>
            <person name="de Groot N.N."/>
        </authorList>
    </citation>
    <scope>NUCLEOTIDE SEQUENCE [LARGE SCALE GENOMIC DNA]</scope>
    <source>
        <strain evidence="2 3">ATCC 43154</strain>
    </source>
</reference>
<proteinExistence type="predicted"/>
<dbReference type="PANTHER" id="PTHR33525">
    <property type="match status" value="1"/>
</dbReference>
<gene>
    <name evidence="2" type="ORF">SAMN02982985_03644</name>
</gene>
<organism evidence="2 3">
    <name type="scientific">Rugamonas rubra</name>
    <dbReference type="NCBI Taxonomy" id="758825"/>
    <lineage>
        <taxon>Bacteria</taxon>
        <taxon>Pseudomonadati</taxon>
        <taxon>Pseudomonadota</taxon>
        <taxon>Betaproteobacteria</taxon>
        <taxon>Burkholderiales</taxon>
        <taxon>Oxalobacteraceae</taxon>
        <taxon>Telluria group</taxon>
        <taxon>Rugamonas</taxon>
    </lineage>
</organism>
<dbReference type="OrthoDB" id="9797768at2"/>
<dbReference type="InterPro" id="IPR052340">
    <property type="entry name" value="RNase_Y/CdgJ"/>
</dbReference>
<dbReference type="PANTHER" id="PTHR33525:SF3">
    <property type="entry name" value="RIBONUCLEASE Y"/>
    <property type="match status" value="1"/>
</dbReference>
<dbReference type="InterPro" id="IPR013976">
    <property type="entry name" value="HDOD"/>
</dbReference>
<dbReference type="EMBL" id="FOTW01000017">
    <property type="protein sequence ID" value="SFM31848.1"/>
    <property type="molecule type" value="Genomic_DNA"/>
</dbReference>